<comment type="caution">
    <text evidence="3">The sequence shown here is derived from an EMBL/GenBank/DDBJ whole genome shotgun (WGS) entry which is preliminary data.</text>
</comment>
<accession>A0A8H6XRT5</accession>
<feature type="signal peptide" evidence="2">
    <location>
        <begin position="1"/>
        <end position="22"/>
    </location>
</feature>
<evidence type="ECO:0000313" key="3">
    <source>
        <dbReference type="EMBL" id="KAF7345289.1"/>
    </source>
</evidence>
<evidence type="ECO:0000256" key="1">
    <source>
        <dbReference type="SAM" id="Phobius"/>
    </source>
</evidence>
<organism evidence="3 4">
    <name type="scientific">Mycena sanguinolenta</name>
    <dbReference type="NCBI Taxonomy" id="230812"/>
    <lineage>
        <taxon>Eukaryota</taxon>
        <taxon>Fungi</taxon>
        <taxon>Dikarya</taxon>
        <taxon>Basidiomycota</taxon>
        <taxon>Agaricomycotina</taxon>
        <taxon>Agaricomycetes</taxon>
        <taxon>Agaricomycetidae</taxon>
        <taxon>Agaricales</taxon>
        <taxon>Marasmiineae</taxon>
        <taxon>Mycenaceae</taxon>
        <taxon>Mycena</taxon>
    </lineage>
</organism>
<proteinExistence type="predicted"/>
<feature type="chain" id="PRO_5034385649" evidence="2">
    <location>
        <begin position="23"/>
        <end position="183"/>
    </location>
</feature>
<evidence type="ECO:0000256" key="2">
    <source>
        <dbReference type="SAM" id="SignalP"/>
    </source>
</evidence>
<name>A0A8H6XRT5_9AGAR</name>
<dbReference type="Proteomes" id="UP000623467">
    <property type="component" value="Unassembled WGS sequence"/>
</dbReference>
<sequence length="183" mass="18592">MTRAIIFQFFALALVAVQLTIASPAPVPGTLVTLVDPIGATQTVAPITASILGVDANGRTTYAYTRTTATATAGETVALTEYATMVAASDYFSITDEVGVEGVTLAVGAECGIGSGNANAVCTIAGKVTTVVTETSLATLVLDIPSPTDKPNSAAGMRTNKFGHLGVGMAFLFVMLSLACQLL</sequence>
<keyword evidence="2" id="KW-0732">Signal</keyword>
<keyword evidence="1" id="KW-1133">Transmembrane helix</keyword>
<dbReference type="EMBL" id="JACAZH010000020">
    <property type="protein sequence ID" value="KAF7345289.1"/>
    <property type="molecule type" value="Genomic_DNA"/>
</dbReference>
<feature type="transmembrane region" description="Helical" evidence="1">
    <location>
        <begin position="162"/>
        <end position="180"/>
    </location>
</feature>
<reference evidence="3" key="1">
    <citation type="submission" date="2020-05" db="EMBL/GenBank/DDBJ databases">
        <title>Mycena genomes resolve the evolution of fungal bioluminescence.</title>
        <authorList>
            <person name="Tsai I.J."/>
        </authorList>
    </citation>
    <scope>NUCLEOTIDE SEQUENCE</scope>
    <source>
        <strain evidence="3">160909Yilan</strain>
    </source>
</reference>
<dbReference type="AlphaFoldDB" id="A0A8H6XRT5"/>
<evidence type="ECO:0000313" key="4">
    <source>
        <dbReference type="Proteomes" id="UP000623467"/>
    </source>
</evidence>
<keyword evidence="1" id="KW-0812">Transmembrane</keyword>
<dbReference type="OrthoDB" id="4991875at2759"/>
<keyword evidence="4" id="KW-1185">Reference proteome</keyword>
<protein>
    <submittedName>
        <fullName evidence="3">Uncharacterized protein</fullName>
    </submittedName>
</protein>
<gene>
    <name evidence="3" type="ORF">MSAN_01905600</name>
</gene>
<keyword evidence="1" id="KW-0472">Membrane</keyword>